<dbReference type="InterPro" id="IPR046291">
    <property type="entry name" value="DUF6328"/>
</dbReference>
<feature type="transmembrane region" description="Helical" evidence="2">
    <location>
        <begin position="138"/>
        <end position="159"/>
    </location>
</feature>
<dbReference type="AlphaFoldDB" id="A0A3C1K8N4"/>
<reference evidence="3 4" key="1">
    <citation type="journal article" date="2018" name="Nat. Biotechnol.">
        <title>A standardized bacterial taxonomy based on genome phylogeny substantially revises the tree of life.</title>
        <authorList>
            <person name="Parks D.H."/>
            <person name="Chuvochina M."/>
            <person name="Waite D.W."/>
            <person name="Rinke C."/>
            <person name="Skarshewski A."/>
            <person name="Chaumeil P.A."/>
            <person name="Hugenholtz P."/>
        </authorList>
    </citation>
    <scope>NUCLEOTIDE SEQUENCE [LARGE SCALE GENOMIC DNA]</scope>
    <source>
        <strain evidence="3">UBA9152</strain>
    </source>
</reference>
<gene>
    <name evidence="3" type="ORF">DCP95_00440</name>
</gene>
<name>A0A3C1K8N4_9MICO</name>
<keyword evidence="2" id="KW-0812">Transmembrane</keyword>
<evidence type="ECO:0000256" key="1">
    <source>
        <dbReference type="SAM" id="MobiDB-lite"/>
    </source>
</evidence>
<feature type="region of interest" description="Disordered" evidence="1">
    <location>
        <begin position="1"/>
        <end position="25"/>
    </location>
</feature>
<protein>
    <submittedName>
        <fullName evidence="3">Sodium:proton antiporter</fullName>
    </submittedName>
</protein>
<comment type="caution">
    <text evidence="3">The sequence shown here is derived from an EMBL/GenBank/DDBJ whole genome shotgun (WGS) entry which is preliminary data.</text>
</comment>
<keyword evidence="2" id="KW-1133">Transmembrane helix</keyword>
<feature type="transmembrane region" description="Helical" evidence="2">
    <location>
        <begin position="105"/>
        <end position="132"/>
    </location>
</feature>
<dbReference type="Proteomes" id="UP000257479">
    <property type="component" value="Unassembled WGS sequence"/>
</dbReference>
<dbReference type="EMBL" id="DMNG01000005">
    <property type="protein sequence ID" value="HAN23027.1"/>
    <property type="molecule type" value="Genomic_DNA"/>
</dbReference>
<keyword evidence="2" id="KW-0472">Membrane</keyword>
<evidence type="ECO:0000313" key="3">
    <source>
        <dbReference type="EMBL" id="HAN23027.1"/>
    </source>
</evidence>
<evidence type="ECO:0000313" key="4">
    <source>
        <dbReference type="Proteomes" id="UP000257479"/>
    </source>
</evidence>
<proteinExistence type="predicted"/>
<sequence>MESRHGVSDADDAVPGDGRFETATEKSDRNWTDILQELRATQTGTQILTGFLLAVAFQPMFQTLDAFARTFYLCLVTLAGIVTLLGLTPIIMHRRLFRHHEKARLVVIGNVFLLATLAVVSLLVAGVAAFLFGVTAGLPAGAVALGVTLAAVAVIWFAVPRLGRTPS</sequence>
<organism evidence="3 4">
    <name type="scientific">Microbacterium ginsengisoli</name>
    <dbReference type="NCBI Taxonomy" id="400772"/>
    <lineage>
        <taxon>Bacteria</taxon>
        <taxon>Bacillati</taxon>
        <taxon>Actinomycetota</taxon>
        <taxon>Actinomycetes</taxon>
        <taxon>Micrococcales</taxon>
        <taxon>Microbacteriaceae</taxon>
        <taxon>Microbacterium</taxon>
    </lineage>
</organism>
<feature type="transmembrane region" description="Helical" evidence="2">
    <location>
        <begin position="70"/>
        <end position="93"/>
    </location>
</feature>
<dbReference type="Pfam" id="PF19853">
    <property type="entry name" value="DUF6328"/>
    <property type="match status" value="1"/>
</dbReference>
<accession>A0A3C1K8N4</accession>
<evidence type="ECO:0000256" key="2">
    <source>
        <dbReference type="SAM" id="Phobius"/>
    </source>
</evidence>